<feature type="domain" description="Response regulatory" evidence="2">
    <location>
        <begin position="8"/>
        <end position="133"/>
    </location>
</feature>
<dbReference type="PANTHER" id="PTHR44520:SF2">
    <property type="entry name" value="RESPONSE REGULATOR RCP1"/>
    <property type="match status" value="1"/>
</dbReference>
<dbReference type="InterPro" id="IPR001789">
    <property type="entry name" value="Sig_transdc_resp-reg_receiver"/>
</dbReference>
<comment type="caution">
    <text evidence="3">The sequence shown here is derived from an EMBL/GenBank/DDBJ whole genome shotgun (WGS) entry which is preliminary data.</text>
</comment>
<evidence type="ECO:0000259" key="2">
    <source>
        <dbReference type="PROSITE" id="PS50110"/>
    </source>
</evidence>
<dbReference type="PANTHER" id="PTHR44520">
    <property type="entry name" value="RESPONSE REGULATOR RCP1-RELATED"/>
    <property type="match status" value="1"/>
</dbReference>
<dbReference type="SUPFAM" id="SSF52172">
    <property type="entry name" value="CheY-like"/>
    <property type="match status" value="1"/>
</dbReference>
<name>A0ABW5UGA9_9SPHI</name>
<protein>
    <submittedName>
        <fullName evidence="3">Two-component system response regulator</fullName>
    </submittedName>
</protein>
<dbReference type="EMBL" id="JBHUMB010000014">
    <property type="protein sequence ID" value="MFD2744517.1"/>
    <property type="molecule type" value="Genomic_DNA"/>
</dbReference>
<organism evidence="3 4">
    <name type="scientific">Sphingobacterium populi</name>
    <dbReference type="NCBI Taxonomy" id="1812824"/>
    <lineage>
        <taxon>Bacteria</taxon>
        <taxon>Pseudomonadati</taxon>
        <taxon>Bacteroidota</taxon>
        <taxon>Sphingobacteriia</taxon>
        <taxon>Sphingobacteriales</taxon>
        <taxon>Sphingobacteriaceae</taxon>
        <taxon>Sphingobacterium</taxon>
    </lineage>
</organism>
<reference evidence="4" key="1">
    <citation type="journal article" date="2019" name="Int. J. Syst. Evol. Microbiol.">
        <title>The Global Catalogue of Microorganisms (GCM) 10K type strain sequencing project: providing services to taxonomists for standard genome sequencing and annotation.</title>
        <authorList>
            <consortium name="The Broad Institute Genomics Platform"/>
            <consortium name="The Broad Institute Genome Sequencing Center for Infectious Disease"/>
            <person name="Wu L."/>
            <person name="Ma J."/>
        </authorList>
    </citation>
    <scope>NUCLEOTIDE SEQUENCE [LARGE SCALE GENOMIC DNA]</scope>
    <source>
        <strain evidence="4">KCTC 42247</strain>
    </source>
</reference>
<dbReference type="PROSITE" id="PS50110">
    <property type="entry name" value="RESPONSE_REGULATORY"/>
    <property type="match status" value="1"/>
</dbReference>
<dbReference type="Pfam" id="PF00072">
    <property type="entry name" value="Response_reg"/>
    <property type="match status" value="1"/>
</dbReference>
<dbReference type="Proteomes" id="UP001597418">
    <property type="component" value="Unassembled WGS sequence"/>
</dbReference>
<keyword evidence="4" id="KW-1185">Reference proteome</keyword>
<dbReference type="Gene3D" id="3.40.50.2300">
    <property type="match status" value="1"/>
</dbReference>
<evidence type="ECO:0000256" key="1">
    <source>
        <dbReference type="PROSITE-ProRule" id="PRU00169"/>
    </source>
</evidence>
<dbReference type="InterPro" id="IPR052893">
    <property type="entry name" value="TCS_response_regulator"/>
</dbReference>
<accession>A0ABW5UGA9</accession>
<proteinExistence type="predicted"/>
<dbReference type="SMART" id="SM00448">
    <property type="entry name" value="REC"/>
    <property type="match status" value="1"/>
</dbReference>
<gene>
    <name evidence="3" type="ORF">ACFSQ6_14055</name>
</gene>
<keyword evidence="1" id="KW-0597">Phosphoprotein</keyword>
<dbReference type="RefSeq" id="WP_066751986.1">
    <property type="nucleotide sequence ID" value="NZ_JBHUMB010000014.1"/>
</dbReference>
<evidence type="ECO:0000313" key="4">
    <source>
        <dbReference type="Proteomes" id="UP001597418"/>
    </source>
</evidence>
<dbReference type="InterPro" id="IPR011006">
    <property type="entry name" value="CheY-like_superfamily"/>
</dbReference>
<feature type="modified residue" description="4-aspartylphosphate" evidence="1">
    <location>
        <position position="65"/>
    </location>
</feature>
<evidence type="ECO:0000313" key="3">
    <source>
        <dbReference type="EMBL" id="MFD2744517.1"/>
    </source>
</evidence>
<sequence>MAKKSKMIICVVDDDPIFHYVCKVNLAALCKDLDFISFYDGKEALAYFMEQNNAGNVLPNVLLVDINMPLMNGWELVDHLSNQQLLTNSKLYIVSSSVSPEDSFRSLSKKEVDSYLTKPLIRENFMQICWTDNHDDIP</sequence>